<dbReference type="InterPro" id="IPR051599">
    <property type="entry name" value="Cell_Envelope_Assoc"/>
</dbReference>
<protein>
    <recommendedName>
        <fullName evidence="2">DUF218 domain-containing protein</fullName>
    </recommendedName>
</protein>
<dbReference type="CDD" id="cd06259">
    <property type="entry name" value="YdcF-like"/>
    <property type="match status" value="1"/>
</dbReference>
<dbReference type="PANTHER" id="PTHR30336">
    <property type="entry name" value="INNER MEMBRANE PROTEIN, PROBABLE PERMEASE"/>
    <property type="match status" value="1"/>
</dbReference>
<dbReference type="GO" id="GO:0005886">
    <property type="term" value="C:plasma membrane"/>
    <property type="evidence" value="ECO:0007669"/>
    <property type="project" value="TreeGrafter"/>
</dbReference>
<dbReference type="AlphaFoldDB" id="M1UGF6"/>
<keyword evidence="4" id="KW-1185">Reference proteome</keyword>
<evidence type="ECO:0000256" key="1">
    <source>
        <dbReference type="SAM" id="Phobius"/>
    </source>
</evidence>
<dbReference type="eggNOG" id="COG1434">
    <property type="taxonomic scope" value="Bacteria"/>
</dbReference>
<keyword evidence="1" id="KW-0812">Transmembrane</keyword>
<keyword evidence="1" id="KW-0472">Membrane</keyword>
<dbReference type="Proteomes" id="UP000011760">
    <property type="component" value="Chromosome"/>
</dbReference>
<dbReference type="InterPro" id="IPR003848">
    <property type="entry name" value="DUF218"/>
</dbReference>
<organism evidence="3 4">
    <name type="scientific">Corynebacterium callunae DSM 20147</name>
    <dbReference type="NCBI Taxonomy" id="1121353"/>
    <lineage>
        <taxon>Bacteria</taxon>
        <taxon>Bacillati</taxon>
        <taxon>Actinomycetota</taxon>
        <taxon>Actinomycetes</taxon>
        <taxon>Mycobacteriales</taxon>
        <taxon>Corynebacteriaceae</taxon>
        <taxon>Corynebacterium</taxon>
    </lineage>
</organism>
<sequence length="237" mass="26506">MDTTIPRTPGRLVWMSKFLIGIGLLITQPLARIVLFARQHSPNDPTQVDSLLVLGTAQYDGRPSKQFEARLKHTAELWQQHQSQQVFTVGGNLPGDRFSEAEVAGTYLRAAGVPAEKLHISAHGNDTYTSYMPLDPAQVGRVLIITDPNHSYRAVRLARRLGFAAFPAPTPYSPTRCASKSYFISLTHEWGGVVVQDVSRVLGQRAAVKVEDMLRSIQAFIRPSRRARHDQLRRLKK</sequence>
<accession>M1UGF6</accession>
<dbReference type="STRING" id="1121353.H924_09560"/>
<gene>
    <name evidence="3" type="ORF">H924_09560</name>
</gene>
<dbReference type="PATRIC" id="fig|1121353.3.peg.1953"/>
<dbReference type="KEGG" id="ccn:H924_09560"/>
<keyword evidence="1" id="KW-1133">Transmembrane helix</keyword>
<evidence type="ECO:0000313" key="4">
    <source>
        <dbReference type="Proteomes" id="UP000011760"/>
    </source>
</evidence>
<evidence type="ECO:0000313" key="3">
    <source>
        <dbReference type="EMBL" id="AGG67350.1"/>
    </source>
</evidence>
<dbReference type="EMBL" id="CP004354">
    <property type="protein sequence ID" value="AGG67350.1"/>
    <property type="molecule type" value="Genomic_DNA"/>
</dbReference>
<reference evidence="3 4" key="1">
    <citation type="submission" date="2013-02" db="EMBL/GenBank/DDBJ databases">
        <title>The complete genome sequence of Corynebacterium callunae DSM 20147.</title>
        <authorList>
            <person name="Ruckert C."/>
            <person name="Albersmeier A."/>
            <person name="Kalinowski J."/>
        </authorList>
    </citation>
    <scope>NUCLEOTIDE SEQUENCE [LARGE SCALE GENOMIC DNA]</scope>
    <source>
        <strain evidence="3 4">DSM 20147</strain>
    </source>
</reference>
<feature type="transmembrane region" description="Helical" evidence="1">
    <location>
        <begin position="12"/>
        <end position="31"/>
    </location>
</feature>
<dbReference type="HOGENOM" id="CLU_051474_1_0_11"/>
<name>M1UGF6_9CORY</name>
<proteinExistence type="predicted"/>
<evidence type="ECO:0000259" key="2">
    <source>
        <dbReference type="Pfam" id="PF02698"/>
    </source>
</evidence>
<feature type="domain" description="DUF218" evidence="2">
    <location>
        <begin position="50"/>
        <end position="192"/>
    </location>
</feature>
<dbReference type="Pfam" id="PF02698">
    <property type="entry name" value="DUF218"/>
    <property type="match status" value="1"/>
</dbReference>
<dbReference type="PANTHER" id="PTHR30336:SF20">
    <property type="entry name" value="DUF218 DOMAIN-CONTAINING PROTEIN"/>
    <property type="match status" value="1"/>
</dbReference>